<keyword evidence="2" id="KW-1185">Reference proteome</keyword>
<protein>
    <submittedName>
        <fullName evidence="1">Uncharacterized protein</fullName>
    </submittedName>
</protein>
<sequence>MSMNNRNSSKYYADSITRVTDPFWKVTCGGCGHTYLSCIAISNCPTCGCPDGERFLGETPYDEVIAERVEPKMNFASEEARKIYYEKSE</sequence>
<evidence type="ECO:0000313" key="2">
    <source>
        <dbReference type="Proteomes" id="UP000184612"/>
    </source>
</evidence>
<organism evidence="1 2">
    <name type="scientific">Anaerocolumna xylanovorans DSM 12503</name>
    <dbReference type="NCBI Taxonomy" id="1121345"/>
    <lineage>
        <taxon>Bacteria</taxon>
        <taxon>Bacillati</taxon>
        <taxon>Bacillota</taxon>
        <taxon>Clostridia</taxon>
        <taxon>Lachnospirales</taxon>
        <taxon>Lachnospiraceae</taxon>
        <taxon>Anaerocolumna</taxon>
    </lineage>
</organism>
<name>A0A1M7YBZ3_9FIRM</name>
<dbReference type="STRING" id="1121345.SAMN02745217_02608"/>
<evidence type="ECO:0000313" key="1">
    <source>
        <dbReference type="EMBL" id="SHO50154.1"/>
    </source>
</evidence>
<accession>A0A1M7YBZ3</accession>
<proteinExistence type="predicted"/>
<reference evidence="1 2" key="1">
    <citation type="submission" date="2016-12" db="EMBL/GenBank/DDBJ databases">
        <authorList>
            <person name="Song W.-J."/>
            <person name="Kurnit D.M."/>
        </authorList>
    </citation>
    <scope>NUCLEOTIDE SEQUENCE [LARGE SCALE GENOMIC DNA]</scope>
    <source>
        <strain evidence="1 2">DSM 12503</strain>
    </source>
</reference>
<dbReference type="Proteomes" id="UP000184612">
    <property type="component" value="Unassembled WGS sequence"/>
</dbReference>
<dbReference type="EMBL" id="FRFD01000007">
    <property type="protein sequence ID" value="SHO50154.1"/>
    <property type="molecule type" value="Genomic_DNA"/>
</dbReference>
<gene>
    <name evidence="1" type="ORF">SAMN02745217_02608</name>
</gene>
<dbReference type="AlphaFoldDB" id="A0A1M7YBZ3"/>